<accession>A0AAV7Y3N8</accession>
<name>A0AAV7Y3N8_9EUKA</name>
<keyword evidence="2" id="KW-0808">Transferase</keyword>
<dbReference type="AlphaFoldDB" id="A0AAV7Y3N8"/>
<evidence type="ECO:0000313" key="2">
    <source>
        <dbReference type="EMBL" id="KAJ3423621.1"/>
    </source>
</evidence>
<dbReference type="EMBL" id="JANTQA010000076">
    <property type="protein sequence ID" value="KAJ3423621.1"/>
    <property type="molecule type" value="Genomic_DNA"/>
</dbReference>
<dbReference type="PANTHER" id="PTHR12773">
    <property type="entry name" value="UPF0315 PROTEIN-RELATED"/>
    <property type="match status" value="1"/>
</dbReference>
<dbReference type="EMBL" id="JANTQA010000026">
    <property type="protein sequence ID" value="KAJ3442727.1"/>
    <property type="molecule type" value="Genomic_DNA"/>
</dbReference>
<dbReference type="GO" id="GO:0008168">
    <property type="term" value="F:methyltransferase activity"/>
    <property type="evidence" value="ECO:0007669"/>
    <property type="project" value="UniProtKB-KW"/>
</dbReference>
<dbReference type="GO" id="GO:0030488">
    <property type="term" value="P:tRNA methylation"/>
    <property type="evidence" value="ECO:0007669"/>
    <property type="project" value="TreeGrafter"/>
</dbReference>
<protein>
    <submittedName>
        <fullName evidence="2">Multifunctional methyltransferase subunit trm112-like protein</fullName>
    </submittedName>
</protein>
<dbReference type="GO" id="GO:0046982">
    <property type="term" value="F:protein heterodimerization activity"/>
    <property type="evidence" value="ECO:0007669"/>
    <property type="project" value="InterPro"/>
</dbReference>
<dbReference type="Pfam" id="PF03966">
    <property type="entry name" value="Trm112p"/>
    <property type="match status" value="1"/>
</dbReference>
<dbReference type="Proteomes" id="UP001146793">
    <property type="component" value="Unassembled WGS sequence"/>
</dbReference>
<organism evidence="2 5">
    <name type="scientific">Anaeramoeba flamelloides</name>
    <dbReference type="NCBI Taxonomy" id="1746091"/>
    <lineage>
        <taxon>Eukaryota</taxon>
        <taxon>Metamonada</taxon>
        <taxon>Anaeramoebidae</taxon>
        <taxon>Anaeramoeba</taxon>
    </lineage>
</organism>
<gene>
    <name evidence="3" type="ORF">M0812_12472</name>
    <name evidence="2" type="ORF">M0812_30154</name>
    <name evidence="4" type="ORF">M0813_22545</name>
</gene>
<evidence type="ECO:0000256" key="1">
    <source>
        <dbReference type="ARBA" id="ARBA00007980"/>
    </source>
</evidence>
<reference evidence="2" key="2">
    <citation type="submission" date="2022-08" db="EMBL/GenBank/DDBJ databases">
        <title>Novel sulphate-reducing endosymbionts in the free-living metamonad Anaeramoeba.</title>
        <authorList>
            <person name="Jerlstrom-Hultqvist J."/>
            <person name="Cepicka I."/>
            <person name="Gallot-Lavallee L."/>
            <person name="Salas-Leiva D."/>
            <person name="Curtis B.A."/>
            <person name="Zahonova K."/>
            <person name="Pipaliya S."/>
            <person name="Dacks J."/>
            <person name="Roger A.J."/>
        </authorList>
    </citation>
    <scope>NUCLEOTIDE SEQUENCE</scope>
    <source>
        <strain evidence="2">Busselton2</strain>
    </source>
</reference>
<keyword evidence="2" id="KW-0489">Methyltransferase</keyword>
<evidence type="ECO:0000313" key="4">
    <source>
        <dbReference type="EMBL" id="KAJ6242407.1"/>
    </source>
</evidence>
<keyword evidence="6" id="KW-1185">Reference proteome</keyword>
<comment type="caution">
    <text evidence="2">The sequence shown here is derived from an EMBL/GenBank/DDBJ whole genome shotgun (WGS) entry which is preliminary data.</text>
</comment>
<dbReference type="InterPro" id="IPR039127">
    <property type="entry name" value="Trm112"/>
</dbReference>
<reference evidence="4" key="1">
    <citation type="submission" date="2022-08" db="EMBL/GenBank/DDBJ databases">
        <title>Novel sulfate-reducing endosymbionts in the free-living metamonad Anaeramoeba.</title>
        <authorList>
            <person name="Jerlstrom-Hultqvist J."/>
            <person name="Cepicka I."/>
            <person name="Gallot-Lavallee L."/>
            <person name="Salas-Leiva D."/>
            <person name="Curtis B.A."/>
            <person name="Zahonova K."/>
            <person name="Pipaliya S."/>
            <person name="Dacks J."/>
            <person name="Roger A.J."/>
        </authorList>
    </citation>
    <scope>NUCLEOTIDE SEQUENCE</scope>
    <source>
        <strain evidence="4">Schooner1</strain>
    </source>
</reference>
<dbReference type="EMBL" id="JAOAOG010000175">
    <property type="protein sequence ID" value="KAJ6242407.1"/>
    <property type="molecule type" value="Genomic_DNA"/>
</dbReference>
<evidence type="ECO:0000313" key="5">
    <source>
        <dbReference type="Proteomes" id="UP001146793"/>
    </source>
</evidence>
<dbReference type="Proteomes" id="UP001150062">
    <property type="component" value="Unassembled WGS sequence"/>
</dbReference>
<evidence type="ECO:0000313" key="6">
    <source>
        <dbReference type="Proteomes" id="UP001150062"/>
    </source>
</evidence>
<sequence>MKLLTHNMLESQVKTCPEEKRFPLKIVATEIEETEIEFQRSFIINIIPKIDWGVLRGALEEMGLSEKYEIGSKVPENYEEDETFLQLAHHILLEIEIITGKFVCRGTGREFPIENKIANMLLTSEELN</sequence>
<comment type="similarity">
    <text evidence="1">Belongs to the TRM112 family.</text>
</comment>
<evidence type="ECO:0000313" key="3">
    <source>
        <dbReference type="EMBL" id="KAJ3442727.1"/>
    </source>
</evidence>
<dbReference type="InterPro" id="IPR005651">
    <property type="entry name" value="Trm112-like"/>
</dbReference>
<dbReference type="Gene3D" id="2.20.25.10">
    <property type="match status" value="1"/>
</dbReference>
<dbReference type="GO" id="GO:0070476">
    <property type="term" value="P:rRNA (guanine-N7)-methylation"/>
    <property type="evidence" value="ECO:0007669"/>
    <property type="project" value="TreeGrafter"/>
</dbReference>
<dbReference type="PANTHER" id="PTHR12773:SF0">
    <property type="entry name" value="MULTIFUNCTIONAL METHYLTRANSFERASE SUBUNIT TRM112-LIKE PROTEIN"/>
    <property type="match status" value="1"/>
</dbReference>
<proteinExistence type="inferred from homology"/>